<evidence type="ECO:0000256" key="3">
    <source>
        <dbReference type="SAM" id="MobiDB-lite"/>
    </source>
</evidence>
<dbReference type="InterPro" id="IPR011009">
    <property type="entry name" value="Kinase-like_dom_sf"/>
</dbReference>
<dbReference type="SMART" id="SM00220">
    <property type="entry name" value="S_TKc"/>
    <property type="match status" value="1"/>
</dbReference>
<dbReference type="PANTHER" id="PTHR11909">
    <property type="entry name" value="CASEIN KINASE-RELATED"/>
    <property type="match status" value="1"/>
</dbReference>
<dbReference type="VEuPathDB" id="CryptoDB:Cvel_22836"/>
<evidence type="ECO:0000313" key="5">
    <source>
        <dbReference type="EMBL" id="CEM32342.1"/>
    </source>
</evidence>
<dbReference type="SUPFAM" id="SSF56112">
    <property type="entry name" value="Protein kinase-like (PK-like)"/>
    <property type="match status" value="1"/>
</dbReference>
<accession>A0A0G4GPR0</accession>
<feature type="region of interest" description="Disordered" evidence="3">
    <location>
        <begin position="633"/>
        <end position="672"/>
    </location>
</feature>
<feature type="region of interest" description="Disordered" evidence="3">
    <location>
        <begin position="563"/>
        <end position="598"/>
    </location>
</feature>
<feature type="domain" description="Protein kinase" evidence="4">
    <location>
        <begin position="180"/>
        <end position="538"/>
    </location>
</feature>
<dbReference type="GO" id="GO:0004674">
    <property type="term" value="F:protein serine/threonine kinase activity"/>
    <property type="evidence" value="ECO:0007669"/>
    <property type="project" value="UniProtKB-EC"/>
</dbReference>
<dbReference type="InterPro" id="IPR008271">
    <property type="entry name" value="Ser/Thr_kinase_AS"/>
</dbReference>
<dbReference type="PhylomeDB" id="A0A0G4GPR0"/>
<reference evidence="5" key="1">
    <citation type="submission" date="2014-11" db="EMBL/GenBank/DDBJ databases">
        <authorList>
            <person name="Otto D Thomas"/>
            <person name="Naeem Raeece"/>
        </authorList>
    </citation>
    <scope>NUCLEOTIDE SEQUENCE</scope>
</reference>
<dbReference type="Pfam" id="PF00069">
    <property type="entry name" value="Pkinase"/>
    <property type="match status" value="1"/>
</dbReference>
<sequence length="672" mass="74757">MAFRLALKSSQRHLPLLTVTPASRAPVFKEREEETTTDVVQDTNTIDFALKEEMTEFAASCERLTSKKALHLALKSYQRHLPLLTVSPASRAPVFGEREEAMTKDVVQDARTIDLALKEETREFVDSCEPTRLRANPLEGRCFVVAPASEPPPQRIFSLCMEGRNLQFAPLAEGEAELTLQVLMLILAGGSKRAPTGLPAARDHQTDEVVAVKLEPMNTKYPQLIYESKVLRYLHSSTPPPDGIARVHFCGTLSDPRDSKGSQYVAMAMDLLGPSLEDVFTLCNRRFSLKTILMIADQMLLRVEFLHSRNFIHRDIKPDNFLVSPDAPNPRSNTSLSPSRVAHQNQEGAGAGVGDATGNGNEPPRVEMSPTGSVAPPSTVHHGPTEVSIGLMGGEEGASNDDVTIYMIDFGLVKRYRNPQTFAHIPYREHKNLTGTARYASINAHVGIEQSRRDDLEAIGYVLLYFCTGGNLPWQGLRANTKNEKYEKIMEKKMQTSIDSLCHGFPSAFVEYLRYVRELKFEEEPDYARLRKLFSDLFKREGYKRDGVWDWVAEGGRIKSRASFRDRERESQRNLHPSSARRDRGEKGGRDEGLGVSRVDQSLRVNADLAEGFERDRTLNVRRPARKNFFARLCSCGKPQPDEVDEGGGGGRGKPGGAPPPVPPGGKRGSQS</sequence>
<organism evidence="5">
    <name type="scientific">Chromera velia CCMP2878</name>
    <dbReference type="NCBI Taxonomy" id="1169474"/>
    <lineage>
        <taxon>Eukaryota</taxon>
        <taxon>Sar</taxon>
        <taxon>Alveolata</taxon>
        <taxon>Colpodellida</taxon>
        <taxon>Chromeraceae</taxon>
        <taxon>Chromera</taxon>
    </lineage>
</organism>
<feature type="compositionally biased region" description="Gly residues" evidence="3">
    <location>
        <begin position="647"/>
        <end position="656"/>
    </location>
</feature>
<dbReference type="PROSITE" id="PS50011">
    <property type="entry name" value="PROTEIN_KINASE_DOM"/>
    <property type="match status" value="1"/>
</dbReference>
<gene>
    <name evidence="5" type="ORF">Cvel_22836</name>
</gene>
<dbReference type="CDD" id="cd14016">
    <property type="entry name" value="STKc_CK1"/>
    <property type="match status" value="1"/>
</dbReference>
<name>A0A0G4GPR0_9ALVE</name>
<dbReference type="GO" id="GO:0005524">
    <property type="term" value="F:ATP binding"/>
    <property type="evidence" value="ECO:0007669"/>
    <property type="project" value="InterPro"/>
</dbReference>
<proteinExistence type="predicted"/>
<feature type="region of interest" description="Disordered" evidence="3">
    <location>
        <begin position="322"/>
        <end position="395"/>
    </location>
</feature>
<evidence type="ECO:0000259" key="4">
    <source>
        <dbReference type="PROSITE" id="PS50011"/>
    </source>
</evidence>
<dbReference type="InterPro" id="IPR050235">
    <property type="entry name" value="CK1_Ser-Thr_kinase"/>
</dbReference>
<dbReference type="InterPro" id="IPR000719">
    <property type="entry name" value="Prot_kinase_dom"/>
</dbReference>
<dbReference type="AlphaFoldDB" id="A0A0G4GPR0"/>
<protein>
    <recommendedName>
        <fullName evidence="2">Casein kinase I</fullName>
        <ecNumber evidence="1">2.7.11.1</ecNumber>
    </recommendedName>
</protein>
<feature type="compositionally biased region" description="Polar residues" evidence="3">
    <location>
        <begin position="330"/>
        <end position="347"/>
    </location>
</feature>
<dbReference type="EC" id="2.7.11.1" evidence="1"/>
<evidence type="ECO:0000256" key="2">
    <source>
        <dbReference type="ARBA" id="ARBA00023860"/>
    </source>
</evidence>
<dbReference type="Gene3D" id="1.10.510.10">
    <property type="entry name" value="Transferase(Phosphotransferase) domain 1"/>
    <property type="match status" value="2"/>
</dbReference>
<feature type="compositionally biased region" description="Basic and acidic residues" evidence="3">
    <location>
        <begin position="580"/>
        <end position="593"/>
    </location>
</feature>
<dbReference type="PROSITE" id="PS00108">
    <property type="entry name" value="PROTEIN_KINASE_ST"/>
    <property type="match status" value="1"/>
</dbReference>
<evidence type="ECO:0000256" key="1">
    <source>
        <dbReference type="ARBA" id="ARBA00012513"/>
    </source>
</evidence>
<feature type="compositionally biased region" description="Basic and acidic residues" evidence="3">
    <location>
        <begin position="563"/>
        <end position="573"/>
    </location>
</feature>
<dbReference type="EMBL" id="CDMZ01001421">
    <property type="protein sequence ID" value="CEM32342.1"/>
    <property type="molecule type" value="Genomic_DNA"/>
</dbReference>